<dbReference type="AlphaFoldDB" id="A0A2W5TVX4"/>
<accession>A0A2W5TVX4</accession>
<name>A0A2W5TVX4_9BACT</name>
<dbReference type="EMBL" id="QFQP01000005">
    <property type="protein sequence ID" value="PZR15515.1"/>
    <property type="molecule type" value="Genomic_DNA"/>
</dbReference>
<evidence type="ECO:0000313" key="3">
    <source>
        <dbReference type="Proteomes" id="UP000249061"/>
    </source>
</evidence>
<sequence length="71" mass="7264">MVATPASRKTKKLCVRSSSAPITSDGIRASRATSNVGVTGPRVFETPAPSSTPNPAAKAGALISARTAKRR</sequence>
<feature type="region of interest" description="Disordered" evidence="1">
    <location>
        <begin position="1"/>
        <end position="71"/>
    </location>
</feature>
<evidence type="ECO:0000313" key="2">
    <source>
        <dbReference type="EMBL" id="PZR15515.1"/>
    </source>
</evidence>
<proteinExistence type="predicted"/>
<feature type="compositionally biased region" description="Low complexity" evidence="1">
    <location>
        <begin position="46"/>
        <end position="59"/>
    </location>
</feature>
<evidence type="ECO:0000256" key="1">
    <source>
        <dbReference type="SAM" id="MobiDB-lite"/>
    </source>
</evidence>
<gene>
    <name evidence="2" type="ORF">DI536_08685</name>
</gene>
<dbReference type="Proteomes" id="UP000249061">
    <property type="component" value="Unassembled WGS sequence"/>
</dbReference>
<comment type="caution">
    <text evidence="2">The sequence shown here is derived from an EMBL/GenBank/DDBJ whole genome shotgun (WGS) entry which is preliminary data.</text>
</comment>
<organism evidence="2 3">
    <name type="scientific">Archangium gephyra</name>
    <dbReference type="NCBI Taxonomy" id="48"/>
    <lineage>
        <taxon>Bacteria</taxon>
        <taxon>Pseudomonadati</taxon>
        <taxon>Myxococcota</taxon>
        <taxon>Myxococcia</taxon>
        <taxon>Myxococcales</taxon>
        <taxon>Cystobacterineae</taxon>
        <taxon>Archangiaceae</taxon>
        <taxon>Archangium</taxon>
    </lineage>
</organism>
<protein>
    <submittedName>
        <fullName evidence="2">Uncharacterized protein</fullName>
    </submittedName>
</protein>
<reference evidence="2 3" key="1">
    <citation type="submission" date="2017-08" db="EMBL/GenBank/DDBJ databases">
        <title>Infants hospitalized years apart are colonized by the same room-sourced microbial strains.</title>
        <authorList>
            <person name="Brooks B."/>
            <person name="Olm M.R."/>
            <person name="Firek B.A."/>
            <person name="Baker R."/>
            <person name="Thomas B.C."/>
            <person name="Morowitz M.J."/>
            <person name="Banfield J.F."/>
        </authorList>
    </citation>
    <scope>NUCLEOTIDE SEQUENCE [LARGE SCALE GENOMIC DNA]</scope>
    <source>
        <strain evidence="2">S2_003_000_R2_14</strain>
    </source>
</reference>